<keyword evidence="2" id="KW-1185">Reference proteome</keyword>
<dbReference type="EMBL" id="VDES01000001">
    <property type="protein sequence ID" value="MBA1373177.1"/>
    <property type="molecule type" value="Genomic_DNA"/>
</dbReference>
<dbReference type="Proteomes" id="UP000589292">
    <property type="component" value="Unassembled WGS sequence"/>
</dbReference>
<accession>A0A7V8U788</accession>
<evidence type="ECO:0000313" key="1">
    <source>
        <dbReference type="EMBL" id="MBA1373177.1"/>
    </source>
</evidence>
<protein>
    <submittedName>
        <fullName evidence="1">Uncharacterized protein</fullName>
    </submittedName>
</protein>
<name>A0A7V8U788_9SPHN</name>
<evidence type="ECO:0000313" key="2">
    <source>
        <dbReference type="Proteomes" id="UP000589292"/>
    </source>
</evidence>
<comment type="caution">
    <text evidence="1">The sequence shown here is derived from an EMBL/GenBank/DDBJ whole genome shotgun (WGS) entry which is preliminary data.</text>
</comment>
<reference evidence="1 2" key="1">
    <citation type="journal article" date="1994" name="Int. J. Syst. Bacteriol.">
        <title>Phylogenetic positions of novel aerobic, bacteriochlorophyll a-containing bacteria and description of Roseococcus thiosulfatophilus gen. nov., sp. nov., Erythromicrobium ramosum gen. nov., sp. nov., and Erythrobacter litoralis sp. nov.</title>
        <authorList>
            <person name="Yurkov V."/>
            <person name="Stackebrandt E."/>
            <person name="Holmes A."/>
            <person name="Fuerst J.A."/>
            <person name="Hugenholtz P."/>
            <person name="Golecki J."/>
            <person name="Gad'on N."/>
            <person name="Gorlenko V.M."/>
            <person name="Kompantseva E.I."/>
            <person name="Drews G."/>
        </authorList>
    </citation>
    <scope>NUCLEOTIDE SEQUENCE [LARGE SCALE GENOMIC DNA]</scope>
    <source>
        <strain evidence="1 2">KR-99</strain>
    </source>
</reference>
<sequence>MHLAIAIGQIAGDPACRDAAALPAPDLVRHVLPEQRGHGALEADLQFVDLALGEAEDARAGMDDVIVQPAHVALVAREAIERLCQHLVGLARLDMLNQSVEAWTVAHRPGNSEIGEDRRYRPAFTLGVLLADPDLILDRPGILKLAAVARIDGCPHESLPPFRAHGRAVPVPRQAQW</sequence>
<proteinExistence type="predicted"/>
<gene>
    <name evidence="1" type="ORF">FG486_02410</name>
</gene>
<dbReference type="AlphaFoldDB" id="A0A7V8U788"/>
<organism evidence="1 2">
    <name type="scientific">Sphingomonas ursincola</name>
    <dbReference type="NCBI Taxonomy" id="56361"/>
    <lineage>
        <taxon>Bacteria</taxon>
        <taxon>Pseudomonadati</taxon>
        <taxon>Pseudomonadota</taxon>
        <taxon>Alphaproteobacteria</taxon>
        <taxon>Sphingomonadales</taxon>
        <taxon>Sphingomonadaceae</taxon>
        <taxon>Sphingomonas</taxon>
    </lineage>
</organism>